<comment type="caution">
    <text evidence="2">The sequence shown here is derived from an EMBL/GenBank/DDBJ whole genome shotgun (WGS) entry which is preliminary data.</text>
</comment>
<proteinExistence type="predicted"/>
<keyword evidence="1" id="KW-1133">Transmembrane helix</keyword>
<accession>A0A6N2BLA4</accession>
<protein>
    <submittedName>
        <fullName evidence="2">Uncharacterized protein</fullName>
    </submittedName>
</protein>
<keyword evidence="1" id="KW-0472">Membrane</keyword>
<sequence length="59" mass="6996">MLDELFFVYFEMVNFSPFLTVTNLYGIKSAQTFTIQVTQKINFCESKKLFILRNLPTQH</sequence>
<reference evidence="2" key="1">
    <citation type="submission" date="2019-05" db="EMBL/GenBank/DDBJ databases">
        <title>The de novo reference genome and transcriptome assemblies of the wild tomato species Solanum chilense.</title>
        <authorList>
            <person name="Stam R."/>
            <person name="Nosenko T."/>
            <person name="Hoerger A.C."/>
            <person name="Stephan W."/>
            <person name="Seidel M.A."/>
            <person name="Kuhn J.M.M."/>
            <person name="Haberer G."/>
            <person name="Tellier A."/>
        </authorList>
    </citation>
    <scope>NUCLEOTIDE SEQUENCE</scope>
    <source>
        <tissue evidence="2">Mature leaves</tissue>
    </source>
</reference>
<evidence type="ECO:0000313" key="2">
    <source>
        <dbReference type="EMBL" id="TMW96342.1"/>
    </source>
</evidence>
<keyword evidence="1" id="KW-0812">Transmembrane</keyword>
<dbReference type="AlphaFoldDB" id="A0A6N2BLA4"/>
<name>A0A6N2BLA4_SOLCI</name>
<gene>
    <name evidence="2" type="ORF">EJD97_007529</name>
</gene>
<organism evidence="2">
    <name type="scientific">Solanum chilense</name>
    <name type="common">Tomato</name>
    <name type="synonym">Lycopersicon chilense</name>
    <dbReference type="NCBI Taxonomy" id="4083"/>
    <lineage>
        <taxon>Eukaryota</taxon>
        <taxon>Viridiplantae</taxon>
        <taxon>Streptophyta</taxon>
        <taxon>Embryophyta</taxon>
        <taxon>Tracheophyta</taxon>
        <taxon>Spermatophyta</taxon>
        <taxon>Magnoliopsida</taxon>
        <taxon>eudicotyledons</taxon>
        <taxon>Gunneridae</taxon>
        <taxon>Pentapetalae</taxon>
        <taxon>asterids</taxon>
        <taxon>lamiids</taxon>
        <taxon>Solanales</taxon>
        <taxon>Solanaceae</taxon>
        <taxon>Solanoideae</taxon>
        <taxon>Solaneae</taxon>
        <taxon>Solanum</taxon>
        <taxon>Solanum subgen. Lycopersicon</taxon>
    </lineage>
</organism>
<dbReference type="EMBL" id="RXGB01002102">
    <property type="protein sequence ID" value="TMW96342.1"/>
    <property type="molecule type" value="Genomic_DNA"/>
</dbReference>
<evidence type="ECO:0000256" key="1">
    <source>
        <dbReference type="SAM" id="Phobius"/>
    </source>
</evidence>
<feature type="transmembrane region" description="Helical" evidence="1">
    <location>
        <begin position="6"/>
        <end position="26"/>
    </location>
</feature>